<dbReference type="EMBL" id="VTPC01000733">
    <property type="protein sequence ID" value="KAF2904575.1"/>
    <property type="molecule type" value="Genomic_DNA"/>
</dbReference>
<evidence type="ECO:0000313" key="3">
    <source>
        <dbReference type="Proteomes" id="UP000801492"/>
    </source>
</evidence>
<organism evidence="2 3">
    <name type="scientific">Ignelater luminosus</name>
    <name type="common">Cucubano</name>
    <name type="synonym">Pyrophorus luminosus</name>
    <dbReference type="NCBI Taxonomy" id="2038154"/>
    <lineage>
        <taxon>Eukaryota</taxon>
        <taxon>Metazoa</taxon>
        <taxon>Ecdysozoa</taxon>
        <taxon>Arthropoda</taxon>
        <taxon>Hexapoda</taxon>
        <taxon>Insecta</taxon>
        <taxon>Pterygota</taxon>
        <taxon>Neoptera</taxon>
        <taxon>Endopterygota</taxon>
        <taxon>Coleoptera</taxon>
        <taxon>Polyphaga</taxon>
        <taxon>Elateriformia</taxon>
        <taxon>Elateroidea</taxon>
        <taxon>Elateridae</taxon>
        <taxon>Agrypninae</taxon>
        <taxon>Pyrophorini</taxon>
        <taxon>Ignelater</taxon>
    </lineage>
</organism>
<reference evidence="2" key="1">
    <citation type="submission" date="2019-08" db="EMBL/GenBank/DDBJ databases">
        <title>The genome of the North American firefly Photinus pyralis.</title>
        <authorList>
            <consortium name="Photinus pyralis genome working group"/>
            <person name="Fallon T.R."/>
            <person name="Sander Lower S.E."/>
            <person name="Weng J.-K."/>
        </authorList>
    </citation>
    <scope>NUCLEOTIDE SEQUENCE</scope>
    <source>
        <strain evidence="2">TRF0915ILg1</strain>
        <tissue evidence="2">Whole body</tissue>
    </source>
</reference>
<dbReference type="Proteomes" id="UP000801492">
    <property type="component" value="Unassembled WGS sequence"/>
</dbReference>
<evidence type="ECO:0000313" key="2">
    <source>
        <dbReference type="EMBL" id="KAF2904575.1"/>
    </source>
</evidence>
<comment type="caution">
    <text evidence="2">The sequence shown here is derived from an EMBL/GenBank/DDBJ whole genome shotgun (WGS) entry which is preliminary data.</text>
</comment>
<evidence type="ECO:0000256" key="1">
    <source>
        <dbReference type="SAM" id="MobiDB-lite"/>
    </source>
</evidence>
<accession>A0A8K0GH99</accession>
<name>A0A8K0GH99_IGNLU</name>
<protein>
    <submittedName>
        <fullName evidence="2">Uncharacterized protein</fullName>
    </submittedName>
</protein>
<proteinExistence type="predicted"/>
<sequence>MVKLEADTQSVATISPPRGITSSGRSVSVFNTPRKRKLFSQVQTARKKIEVSVAKECFKKPLSERNESTVRQFRSAYTKILVHTELKESSRRNCVPLEHINILQGSKPVDNLQQINATPEKNRIAAAVDEIKLFPSDIEYLEDHRYALEVSEHVSELAHQVVLDLMSQMNLTAFGSTYFNPYKSIF</sequence>
<feature type="region of interest" description="Disordered" evidence="1">
    <location>
        <begin position="1"/>
        <end position="27"/>
    </location>
</feature>
<gene>
    <name evidence="2" type="ORF">ILUMI_01595</name>
</gene>
<dbReference type="AlphaFoldDB" id="A0A8K0GH99"/>
<keyword evidence="3" id="KW-1185">Reference proteome</keyword>